<feature type="domain" description="HTH tetR-type" evidence="4">
    <location>
        <begin position="26"/>
        <end position="86"/>
    </location>
</feature>
<dbReference type="Gene3D" id="1.10.10.60">
    <property type="entry name" value="Homeodomain-like"/>
    <property type="match status" value="1"/>
</dbReference>
<evidence type="ECO:0000256" key="1">
    <source>
        <dbReference type="ARBA" id="ARBA00023125"/>
    </source>
</evidence>
<sequence>MEATQDTQGRVEAAQSVPGHGGPRSAGTRRAILDAARSAFAAQGYDRATIRSIAATAGVDASMVMRYFESKAGLFAAVATADVPVLDLAAVPPDRRGEALVRHLIERWEAPASGDELMLLLRTAVTSGEVATQLQAVLAKLIVGPIAATGAADADVRGALVQSQLLGVALCRYVLRQEPLASLPIEHVVASIAPSVQRYLDTP</sequence>
<evidence type="ECO:0000259" key="4">
    <source>
        <dbReference type="PROSITE" id="PS50977"/>
    </source>
</evidence>
<feature type="region of interest" description="Disordered" evidence="3">
    <location>
        <begin position="1"/>
        <end position="27"/>
    </location>
</feature>
<feature type="DNA-binding region" description="H-T-H motif" evidence="2">
    <location>
        <begin position="49"/>
        <end position="68"/>
    </location>
</feature>
<dbReference type="RefSeq" id="WP_212530082.1">
    <property type="nucleotide sequence ID" value="NZ_JAGSOG010000101.1"/>
</dbReference>
<gene>
    <name evidence="5" type="ORF">KDL01_20110</name>
</gene>
<evidence type="ECO:0000256" key="2">
    <source>
        <dbReference type="PROSITE-ProRule" id="PRU00335"/>
    </source>
</evidence>
<dbReference type="SUPFAM" id="SSF48498">
    <property type="entry name" value="Tetracyclin repressor-like, C-terminal domain"/>
    <property type="match status" value="1"/>
</dbReference>
<dbReference type="PROSITE" id="PS50977">
    <property type="entry name" value="HTH_TETR_2"/>
    <property type="match status" value="1"/>
</dbReference>
<dbReference type="InterPro" id="IPR036271">
    <property type="entry name" value="Tet_transcr_reg_TetR-rel_C_sf"/>
</dbReference>
<dbReference type="PANTHER" id="PTHR30055">
    <property type="entry name" value="HTH-TYPE TRANSCRIPTIONAL REGULATOR RUTR"/>
    <property type="match status" value="1"/>
</dbReference>
<dbReference type="PANTHER" id="PTHR30055:SF235">
    <property type="entry name" value="TRANSCRIPTIONAL REGULATORY PROTEIN"/>
    <property type="match status" value="1"/>
</dbReference>
<organism evidence="5 6">
    <name type="scientific">Actinospica durhamensis</name>
    <dbReference type="NCBI Taxonomy" id="1508375"/>
    <lineage>
        <taxon>Bacteria</taxon>
        <taxon>Bacillati</taxon>
        <taxon>Actinomycetota</taxon>
        <taxon>Actinomycetes</taxon>
        <taxon>Catenulisporales</taxon>
        <taxon>Actinospicaceae</taxon>
        <taxon>Actinospica</taxon>
    </lineage>
</organism>
<evidence type="ECO:0000313" key="6">
    <source>
        <dbReference type="Proteomes" id="UP000675781"/>
    </source>
</evidence>
<dbReference type="Pfam" id="PF00440">
    <property type="entry name" value="TetR_N"/>
    <property type="match status" value="1"/>
</dbReference>
<evidence type="ECO:0000313" key="5">
    <source>
        <dbReference type="EMBL" id="MBR7835590.1"/>
    </source>
</evidence>
<dbReference type="GO" id="GO:0003700">
    <property type="term" value="F:DNA-binding transcription factor activity"/>
    <property type="evidence" value="ECO:0007669"/>
    <property type="project" value="TreeGrafter"/>
</dbReference>
<dbReference type="SUPFAM" id="SSF46689">
    <property type="entry name" value="Homeodomain-like"/>
    <property type="match status" value="1"/>
</dbReference>
<accession>A0A941INM9</accession>
<dbReference type="InterPro" id="IPR001647">
    <property type="entry name" value="HTH_TetR"/>
</dbReference>
<keyword evidence="6" id="KW-1185">Reference proteome</keyword>
<dbReference type="InterPro" id="IPR009057">
    <property type="entry name" value="Homeodomain-like_sf"/>
</dbReference>
<comment type="caution">
    <text evidence="5">The sequence shown here is derived from an EMBL/GenBank/DDBJ whole genome shotgun (WGS) entry which is preliminary data.</text>
</comment>
<dbReference type="Gene3D" id="1.10.357.10">
    <property type="entry name" value="Tetracycline Repressor, domain 2"/>
    <property type="match status" value="1"/>
</dbReference>
<dbReference type="AlphaFoldDB" id="A0A941INM9"/>
<name>A0A941INM9_9ACTN</name>
<evidence type="ECO:0000256" key="3">
    <source>
        <dbReference type="SAM" id="MobiDB-lite"/>
    </source>
</evidence>
<dbReference type="Pfam" id="PF17920">
    <property type="entry name" value="TetR_C_16"/>
    <property type="match status" value="1"/>
</dbReference>
<dbReference type="InterPro" id="IPR041678">
    <property type="entry name" value="TetR_C_16"/>
</dbReference>
<dbReference type="EMBL" id="JAGSOG010000101">
    <property type="protein sequence ID" value="MBR7835590.1"/>
    <property type="molecule type" value="Genomic_DNA"/>
</dbReference>
<proteinExistence type="predicted"/>
<dbReference type="PRINTS" id="PR00455">
    <property type="entry name" value="HTHTETR"/>
</dbReference>
<protein>
    <submittedName>
        <fullName evidence="5">TetR family transcriptional regulator</fullName>
    </submittedName>
</protein>
<dbReference type="InterPro" id="IPR050109">
    <property type="entry name" value="HTH-type_TetR-like_transc_reg"/>
</dbReference>
<reference evidence="5" key="1">
    <citation type="submission" date="2021-04" db="EMBL/GenBank/DDBJ databases">
        <title>Genome based classification of Actinospica acidithermotolerans sp. nov., an actinobacterium isolated from an Indonesian hot spring.</title>
        <authorList>
            <person name="Kusuma A.B."/>
            <person name="Putra K.E."/>
            <person name="Nafisah S."/>
            <person name="Loh J."/>
            <person name="Nouioui I."/>
            <person name="Goodfellow M."/>
        </authorList>
    </citation>
    <scope>NUCLEOTIDE SEQUENCE</scope>
    <source>
        <strain evidence="5">CSCA 57</strain>
    </source>
</reference>
<dbReference type="Proteomes" id="UP000675781">
    <property type="component" value="Unassembled WGS sequence"/>
</dbReference>
<keyword evidence="1 2" id="KW-0238">DNA-binding</keyword>
<dbReference type="GO" id="GO:0000976">
    <property type="term" value="F:transcription cis-regulatory region binding"/>
    <property type="evidence" value="ECO:0007669"/>
    <property type="project" value="TreeGrafter"/>
</dbReference>